<evidence type="ECO:0000313" key="7">
    <source>
        <dbReference type="EMBL" id="MBL7633540.1"/>
    </source>
</evidence>
<keyword evidence="2 6" id="KW-0479">Metal-binding</keyword>
<keyword evidence="4" id="KW-0560">Oxidoreductase</keyword>
<evidence type="ECO:0000256" key="2">
    <source>
        <dbReference type="ARBA" id="ARBA00022723"/>
    </source>
</evidence>
<dbReference type="EMBL" id="JAEACQ010000386">
    <property type="protein sequence ID" value="MBL7633540.1"/>
    <property type="molecule type" value="Genomic_DNA"/>
</dbReference>
<evidence type="ECO:0000313" key="8">
    <source>
        <dbReference type="Proteomes" id="UP000604475"/>
    </source>
</evidence>
<keyword evidence="8" id="KW-1185">Reference proteome</keyword>
<dbReference type="InterPro" id="IPR011051">
    <property type="entry name" value="RmlC_Cupin_sf"/>
</dbReference>
<dbReference type="GO" id="GO:0016702">
    <property type="term" value="F:oxidoreductase activity, acting on single donors with incorporation of molecular oxygen, incorporation of two atoms of oxygen"/>
    <property type="evidence" value="ECO:0007669"/>
    <property type="project" value="InterPro"/>
</dbReference>
<evidence type="ECO:0000256" key="5">
    <source>
        <dbReference type="ARBA" id="ARBA00023004"/>
    </source>
</evidence>
<feature type="binding site" evidence="6">
    <location>
        <position position="110"/>
    </location>
    <ligand>
        <name>Fe cation</name>
        <dbReference type="ChEBI" id="CHEBI:24875"/>
        <note>catalytic</note>
    </ligand>
</feature>
<dbReference type="CDD" id="cd10548">
    <property type="entry name" value="cupin_CDO"/>
    <property type="match status" value="1"/>
</dbReference>
<proteinExistence type="inferred from homology"/>
<gene>
    <name evidence="7" type="ORF">I7412_41580</name>
</gene>
<evidence type="ECO:0000256" key="4">
    <source>
        <dbReference type="ARBA" id="ARBA00023002"/>
    </source>
</evidence>
<dbReference type="GO" id="GO:0008198">
    <property type="term" value="F:ferrous iron binding"/>
    <property type="evidence" value="ECO:0007669"/>
    <property type="project" value="TreeGrafter"/>
</dbReference>
<sequence>MGLPPSYAAALGPAGARPATRHPGAAASPRPGLADLLTGTLAAEVLRDDGAPLDLVTLAELAGRLAAADGLWRPVVRHDPDRRWYTRLLLTGVVEVWLIGWAPGQHTEVHDHGGALGALAVADGEVEEDVHTARAGSWEQRWTRRHSRGEVIRFAADHVHRVVNRAQGPATTIHAYSPPELPLRYASSDTTRAGRLSTPIAPTAVTATSVSLAPAPVTGGWAAPADGRPAMTTAADR</sequence>
<dbReference type="Pfam" id="PF05995">
    <property type="entry name" value="CDO_I"/>
    <property type="match status" value="1"/>
</dbReference>
<dbReference type="SUPFAM" id="SSF51182">
    <property type="entry name" value="RmlC-like cupins"/>
    <property type="match status" value="1"/>
</dbReference>
<feature type="binding site" evidence="6">
    <location>
        <position position="112"/>
    </location>
    <ligand>
        <name>Fe cation</name>
        <dbReference type="ChEBI" id="CHEBI:24875"/>
        <note>catalytic</note>
    </ligand>
</feature>
<dbReference type="Gene3D" id="2.60.120.10">
    <property type="entry name" value="Jelly Rolls"/>
    <property type="match status" value="1"/>
</dbReference>
<evidence type="ECO:0000256" key="1">
    <source>
        <dbReference type="ARBA" id="ARBA00006622"/>
    </source>
</evidence>
<dbReference type="PANTHER" id="PTHR12918:SF1">
    <property type="entry name" value="CYSTEINE DIOXYGENASE TYPE 1"/>
    <property type="match status" value="1"/>
</dbReference>
<comment type="caution">
    <text evidence="7">The sequence shown here is derived from an EMBL/GenBank/DDBJ whole genome shotgun (WGS) entry which is preliminary data.</text>
</comment>
<dbReference type="PANTHER" id="PTHR12918">
    <property type="entry name" value="CYSTEINE DIOXYGENASE"/>
    <property type="match status" value="1"/>
</dbReference>
<keyword evidence="5 6" id="KW-0408">Iron</keyword>
<dbReference type="InterPro" id="IPR010300">
    <property type="entry name" value="CDO_1"/>
</dbReference>
<comment type="similarity">
    <text evidence="1">Belongs to the cysteine dioxygenase family.</text>
</comment>
<dbReference type="AlphaFoldDB" id="A0A937UVT2"/>
<protein>
    <submittedName>
        <fullName evidence="7">Cysteine dioxygenase family protein</fullName>
    </submittedName>
</protein>
<organism evidence="7 8">
    <name type="scientific">Frankia nepalensis</name>
    <dbReference type="NCBI Taxonomy" id="1836974"/>
    <lineage>
        <taxon>Bacteria</taxon>
        <taxon>Bacillati</taxon>
        <taxon>Actinomycetota</taxon>
        <taxon>Actinomycetes</taxon>
        <taxon>Frankiales</taxon>
        <taxon>Frankiaceae</taxon>
        <taxon>Frankia</taxon>
    </lineage>
</organism>
<feature type="binding site" evidence="6">
    <location>
        <position position="160"/>
    </location>
    <ligand>
        <name>Fe cation</name>
        <dbReference type="ChEBI" id="CHEBI:24875"/>
        <note>catalytic</note>
    </ligand>
</feature>
<evidence type="ECO:0000256" key="6">
    <source>
        <dbReference type="PIRSR" id="PIRSR610300-51"/>
    </source>
</evidence>
<name>A0A937UVT2_9ACTN</name>
<dbReference type="Proteomes" id="UP000604475">
    <property type="component" value="Unassembled WGS sequence"/>
</dbReference>
<reference evidence="7" key="1">
    <citation type="submission" date="2020-12" db="EMBL/GenBank/DDBJ databases">
        <title>Genomic characterization of non-nitrogen-fixing Frankia strains.</title>
        <authorList>
            <person name="Carlos-Shanley C."/>
            <person name="Guerra T."/>
            <person name="Hahn D."/>
        </authorList>
    </citation>
    <scope>NUCLEOTIDE SEQUENCE</scope>
    <source>
        <strain evidence="7">CN6</strain>
    </source>
</reference>
<dbReference type="InterPro" id="IPR014710">
    <property type="entry name" value="RmlC-like_jellyroll"/>
</dbReference>
<keyword evidence="3 7" id="KW-0223">Dioxygenase</keyword>
<accession>A0A937UVT2</accession>
<evidence type="ECO:0000256" key="3">
    <source>
        <dbReference type="ARBA" id="ARBA00022964"/>
    </source>
</evidence>